<evidence type="ECO:0000256" key="9">
    <source>
        <dbReference type="RuleBase" id="RU366031"/>
    </source>
</evidence>
<comment type="similarity">
    <text evidence="2 9">Belongs to the uroporphyrinogen-III synthase family.</text>
</comment>
<gene>
    <name evidence="11" type="ORF">ABUE31_07735</name>
</gene>
<comment type="catalytic activity">
    <reaction evidence="8 9">
        <text>hydroxymethylbilane = uroporphyrinogen III + H2O</text>
        <dbReference type="Rhea" id="RHEA:18965"/>
        <dbReference type="ChEBI" id="CHEBI:15377"/>
        <dbReference type="ChEBI" id="CHEBI:57308"/>
        <dbReference type="ChEBI" id="CHEBI:57845"/>
        <dbReference type="EC" id="4.2.1.75"/>
    </reaction>
</comment>
<organism evidence="11 12">
    <name type="scientific">Mesorhizobium marinum</name>
    <dbReference type="NCBI Taxonomy" id="3228790"/>
    <lineage>
        <taxon>Bacteria</taxon>
        <taxon>Pseudomonadati</taxon>
        <taxon>Pseudomonadota</taxon>
        <taxon>Alphaproteobacteria</taxon>
        <taxon>Hyphomicrobiales</taxon>
        <taxon>Phyllobacteriaceae</taxon>
        <taxon>Mesorhizobium</taxon>
    </lineage>
</organism>
<dbReference type="PANTHER" id="PTHR38042:SF1">
    <property type="entry name" value="UROPORPHYRINOGEN-III SYNTHASE, CHLOROPLASTIC"/>
    <property type="match status" value="1"/>
</dbReference>
<evidence type="ECO:0000256" key="4">
    <source>
        <dbReference type="ARBA" id="ARBA00023239"/>
    </source>
</evidence>
<accession>A0ABV3QY47</accession>
<dbReference type="PANTHER" id="PTHR38042">
    <property type="entry name" value="UROPORPHYRINOGEN-III SYNTHASE, CHLOROPLASTIC"/>
    <property type="match status" value="1"/>
</dbReference>
<dbReference type="Proteomes" id="UP001556196">
    <property type="component" value="Unassembled WGS sequence"/>
</dbReference>
<keyword evidence="5 9" id="KW-0627">Porphyrin biosynthesis</keyword>
<dbReference type="SUPFAM" id="SSF69618">
    <property type="entry name" value="HemD-like"/>
    <property type="match status" value="1"/>
</dbReference>
<feature type="domain" description="Tetrapyrrole biosynthesis uroporphyrinogen III synthase" evidence="10">
    <location>
        <begin position="19"/>
        <end position="235"/>
    </location>
</feature>
<evidence type="ECO:0000313" key="12">
    <source>
        <dbReference type="Proteomes" id="UP001556196"/>
    </source>
</evidence>
<name>A0ABV3QY47_9HYPH</name>
<dbReference type="Pfam" id="PF02602">
    <property type="entry name" value="HEM4"/>
    <property type="match status" value="1"/>
</dbReference>
<dbReference type="InterPro" id="IPR039793">
    <property type="entry name" value="UROS/Hem4"/>
</dbReference>
<keyword evidence="4 9" id="KW-0456">Lyase</keyword>
<reference evidence="11 12" key="1">
    <citation type="submission" date="2024-06" db="EMBL/GenBank/DDBJ databases">
        <authorList>
            <person name="Tuo L."/>
        </authorList>
    </citation>
    <scope>NUCLEOTIDE SEQUENCE [LARGE SCALE GENOMIC DNA]</scope>
    <source>
        <strain evidence="11 12">ZMM04-5</strain>
    </source>
</reference>
<evidence type="ECO:0000259" key="10">
    <source>
        <dbReference type="Pfam" id="PF02602"/>
    </source>
</evidence>
<dbReference type="GO" id="GO:0004852">
    <property type="term" value="F:uroporphyrinogen-III synthase activity"/>
    <property type="evidence" value="ECO:0007669"/>
    <property type="project" value="UniProtKB-EC"/>
</dbReference>
<evidence type="ECO:0000256" key="8">
    <source>
        <dbReference type="ARBA" id="ARBA00048617"/>
    </source>
</evidence>
<protein>
    <recommendedName>
        <fullName evidence="7 9">Uroporphyrinogen-III synthase</fullName>
        <ecNumber evidence="3 9">4.2.1.75</ecNumber>
    </recommendedName>
</protein>
<keyword evidence="12" id="KW-1185">Reference proteome</keyword>
<comment type="function">
    <text evidence="6 9">Catalyzes cyclization of the linear tetrapyrrole, hydroxymethylbilane, to the macrocyclic uroporphyrinogen III.</text>
</comment>
<evidence type="ECO:0000313" key="11">
    <source>
        <dbReference type="EMBL" id="MEW9805868.1"/>
    </source>
</evidence>
<sequence length="242" mass="25399">MAGARRRVLITRPQPAASHTAQRLAKLGFEPITLPLQEMLPVPVAPLAIPVEGAAVAVTSANAVRHASRDILDRLCGLPSFGVGAATAACMREAGFTRVLEGGGDAEMLADRIIASRPPGPIVYLCGRIRRPAFENRLSSAGFTVAAFETYDTAPVVRSREQILDAVGGGPIDQVLIYSAFAAAEMVRLMARPELRDSFEHAELLCISARTAGVLAGGGHRGTRVASEPTEAALLSLLEGAP</sequence>
<dbReference type="NCBIfam" id="NF006621">
    <property type="entry name" value="PRK09189.1"/>
    <property type="match status" value="1"/>
</dbReference>
<dbReference type="EMBL" id="JBFOCI010000002">
    <property type="protein sequence ID" value="MEW9805868.1"/>
    <property type="molecule type" value="Genomic_DNA"/>
</dbReference>
<evidence type="ECO:0000256" key="5">
    <source>
        <dbReference type="ARBA" id="ARBA00023244"/>
    </source>
</evidence>
<dbReference type="InterPro" id="IPR003754">
    <property type="entry name" value="4pyrrol_synth_uPrphyn_synth"/>
</dbReference>
<evidence type="ECO:0000256" key="2">
    <source>
        <dbReference type="ARBA" id="ARBA00008133"/>
    </source>
</evidence>
<dbReference type="Gene3D" id="3.40.50.10090">
    <property type="match status" value="2"/>
</dbReference>
<proteinExistence type="inferred from homology"/>
<evidence type="ECO:0000256" key="3">
    <source>
        <dbReference type="ARBA" id="ARBA00013109"/>
    </source>
</evidence>
<evidence type="ECO:0000256" key="1">
    <source>
        <dbReference type="ARBA" id="ARBA00004772"/>
    </source>
</evidence>
<dbReference type="InterPro" id="IPR036108">
    <property type="entry name" value="4pyrrol_syn_uPrphyn_synt_sf"/>
</dbReference>
<dbReference type="RefSeq" id="WP_367722946.1">
    <property type="nucleotide sequence ID" value="NZ_JBFOCI010000002.1"/>
</dbReference>
<comment type="caution">
    <text evidence="11">The sequence shown here is derived from an EMBL/GenBank/DDBJ whole genome shotgun (WGS) entry which is preliminary data.</text>
</comment>
<evidence type="ECO:0000256" key="7">
    <source>
        <dbReference type="ARBA" id="ARBA00040167"/>
    </source>
</evidence>
<evidence type="ECO:0000256" key="6">
    <source>
        <dbReference type="ARBA" id="ARBA00037589"/>
    </source>
</evidence>
<dbReference type="EC" id="4.2.1.75" evidence="3 9"/>
<comment type="pathway">
    <text evidence="1 9">Porphyrin-containing compound metabolism; protoporphyrin-IX biosynthesis; coproporphyrinogen-III from 5-aminolevulinate: step 3/4.</text>
</comment>
<dbReference type="CDD" id="cd06578">
    <property type="entry name" value="HemD"/>
    <property type="match status" value="1"/>
</dbReference>